<dbReference type="SMART" id="SM00387">
    <property type="entry name" value="HATPase_c"/>
    <property type="match status" value="1"/>
</dbReference>
<dbReference type="Gene3D" id="3.40.50.670">
    <property type="match status" value="1"/>
</dbReference>
<keyword evidence="12" id="KW-1185">Reference proteome</keyword>
<dbReference type="InterPro" id="IPR036890">
    <property type="entry name" value="HATPase_C_sf"/>
</dbReference>
<keyword evidence="9 11" id="KW-0413">Isomerase</keyword>
<dbReference type="SMART" id="SM00433">
    <property type="entry name" value="TOP2c"/>
    <property type="match status" value="1"/>
</dbReference>
<dbReference type="GO" id="GO:0000819">
    <property type="term" value="P:sister chromatid segregation"/>
    <property type="evidence" value="ECO:0007669"/>
    <property type="project" value="TreeGrafter"/>
</dbReference>
<dbReference type="InterPro" id="IPR020568">
    <property type="entry name" value="Ribosomal_Su5_D2-typ_SF"/>
</dbReference>
<evidence type="ECO:0000313" key="12">
    <source>
        <dbReference type="Proteomes" id="UP000465071"/>
    </source>
</evidence>
<dbReference type="InterPro" id="IPR001241">
    <property type="entry name" value="Topo_IIA"/>
</dbReference>
<dbReference type="SUPFAM" id="SSF56719">
    <property type="entry name" value="Type II DNA topoisomerase"/>
    <property type="match status" value="1"/>
</dbReference>
<dbReference type="Proteomes" id="UP000465071">
    <property type="component" value="Segment"/>
</dbReference>
<sequence length="613" mass="68634">MIKNEIKVLSDVEHIKKRSGMYIGSSANEQHERFLFGSYVFVPYVPGLVKLIDEIIDNSVDEAIRTNFKFANKIDVQIKGNKVIVEDNGRGIPQAMVTDQTGQQIPGPVAAWTIPKAGGNFGDDAERKTGGMNGVGSSLTNIFSVMFAGATCDGENEIVVRCSNGMENKSWASVPASKKEHVKAKTGTIVSFIPDFEHFETNELNDMYHAITLDRLQTLAVIYPGIQFTFNGKKVDGNFKKFAKQFGENVVIQETDNVSMAFATSPDGFRHLTYVNNIHTKNGGHHVECVFDDICEHLLPGIKKKYKGIEVSKARVKECLTMLMFIRDMSNMRFDSQTKERLTSPFGEIRNHIQIDAKKIANAILKDEGLIMPIVEAALARKLAAEKAAETKANKKAAKAKVQKHIKANLYGKDADTTLFLTEGDSAIGYLIEVRDRELHGGYPLRGKFMNTWGMSGVDIMKNKEAFDICAITGLTIGDEDISSMGYRNIAIMTDADVDGTGSIYPSLLAFFTQWPQLYKEGRVRFVKTPVIIAQIGKEQKWFYDLPEYEAAKDKLPKHSIRYIKGLGSLQKSEYKQMIMNPKYDVVQLPDDWKEQFEMLLGKDPAPRKVWMS</sequence>
<dbReference type="PROSITE" id="PS00177">
    <property type="entry name" value="TOPOISOMERASE_II"/>
    <property type="match status" value="1"/>
</dbReference>
<keyword evidence="7" id="KW-0799">Topoisomerase</keyword>
<comment type="catalytic activity">
    <reaction evidence="1">
        <text>ATP-dependent breakage, passage and rejoining of double-stranded DNA.</text>
        <dbReference type="EC" id="5.6.2.2"/>
    </reaction>
</comment>
<proteinExistence type="inferred from homology"/>
<keyword evidence="6" id="KW-0067">ATP-binding</keyword>
<dbReference type="EC" id="5.6.2.2" evidence="4"/>
<dbReference type="InterPro" id="IPR013760">
    <property type="entry name" value="Topo_IIA-like_dom_sf"/>
</dbReference>
<name>A0A6B9Y1I0_9CAUD</name>
<dbReference type="InterPro" id="IPR018522">
    <property type="entry name" value="TopoIIA_CS"/>
</dbReference>
<dbReference type="PRINTS" id="PR00418">
    <property type="entry name" value="TPI2FAMILY"/>
</dbReference>
<evidence type="ECO:0000256" key="3">
    <source>
        <dbReference type="ARBA" id="ARBA00011080"/>
    </source>
</evidence>
<evidence type="ECO:0000256" key="1">
    <source>
        <dbReference type="ARBA" id="ARBA00000185"/>
    </source>
</evidence>
<evidence type="ECO:0000256" key="4">
    <source>
        <dbReference type="ARBA" id="ARBA00012895"/>
    </source>
</evidence>
<dbReference type="Gene3D" id="3.30.565.10">
    <property type="entry name" value="Histidine kinase-like ATPase, C-terminal domain"/>
    <property type="match status" value="1"/>
</dbReference>
<evidence type="ECO:0000313" key="11">
    <source>
        <dbReference type="EMBL" id="QHS01644.1"/>
    </source>
</evidence>
<feature type="domain" description="Histidine kinase/HSP90-like ATPase" evidence="10">
    <location>
        <begin position="47"/>
        <end position="198"/>
    </location>
</feature>
<evidence type="ECO:0000256" key="9">
    <source>
        <dbReference type="ARBA" id="ARBA00023235"/>
    </source>
</evidence>
<evidence type="ECO:0000256" key="6">
    <source>
        <dbReference type="ARBA" id="ARBA00022840"/>
    </source>
</evidence>
<dbReference type="SUPFAM" id="SSF54211">
    <property type="entry name" value="Ribosomal protein S5 domain 2-like"/>
    <property type="match status" value="1"/>
</dbReference>
<dbReference type="Gene3D" id="3.30.230.10">
    <property type="match status" value="1"/>
</dbReference>
<dbReference type="GO" id="GO:0003677">
    <property type="term" value="F:DNA binding"/>
    <property type="evidence" value="ECO:0007669"/>
    <property type="project" value="UniProtKB-KW"/>
</dbReference>
<dbReference type="EMBL" id="MN882610">
    <property type="protein sequence ID" value="QHS01644.1"/>
    <property type="molecule type" value="Genomic_DNA"/>
</dbReference>
<protein>
    <recommendedName>
        <fullName evidence="4">DNA topoisomerase (ATP-hydrolyzing)</fullName>
        <ecNumber evidence="4">5.6.2.2</ecNumber>
    </recommendedName>
</protein>
<keyword evidence="8" id="KW-0238">DNA-binding</keyword>
<dbReference type="Pfam" id="PF00204">
    <property type="entry name" value="DNA_gyraseB"/>
    <property type="match status" value="1"/>
</dbReference>
<reference evidence="12" key="1">
    <citation type="submission" date="2019-12" db="EMBL/GenBank/DDBJ databases">
        <authorList>
            <person name="Wang K."/>
            <person name="Tamayo M.G."/>
            <person name="Penner T.V."/>
            <person name="Cook B.W.M."/>
            <person name="Court D.A."/>
            <person name="Theriault S.S."/>
        </authorList>
    </citation>
    <scope>NUCLEOTIDE SEQUENCE [LARGE SCALE GENOMIC DNA]</scope>
</reference>
<comment type="cofactor">
    <cofactor evidence="2">
        <name>Mg(2+)</name>
        <dbReference type="ChEBI" id="CHEBI:18420"/>
    </cofactor>
</comment>
<organism evidence="11 12">
    <name type="scientific">Enterobacter phage vB_EclM_CIP9</name>
    <dbReference type="NCBI Taxonomy" id="2696340"/>
    <lineage>
        <taxon>Viruses</taxon>
        <taxon>Duplodnaviria</taxon>
        <taxon>Heunggongvirae</taxon>
        <taxon>Uroviricota</taxon>
        <taxon>Caudoviricetes</taxon>
        <taxon>Pantevenvirales</taxon>
        <taxon>Straboviridae</taxon>
        <taxon>Tevenvirinae</taxon>
        <taxon>Kanagawavirus</taxon>
        <taxon>Kanagawavirus cipnine</taxon>
    </lineage>
</organism>
<dbReference type="InterPro" id="IPR014721">
    <property type="entry name" value="Ribsml_uS5_D2-typ_fold_subgr"/>
</dbReference>
<evidence type="ECO:0000256" key="5">
    <source>
        <dbReference type="ARBA" id="ARBA00022741"/>
    </source>
</evidence>
<dbReference type="PANTHER" id="PTHR10169:SF38">
    <property type="entry name" value="DNA TOPOISOMERASE 2"/>
    <property type="match status" value="1"/>
</dbReference>
<evidence type="ECO:0000256" key="7">
    <source>
        <dbReference type="ARBA" id="ARBA00023029"/>
    </source>
</evidence>
<dbReference type="Pfam" id="PF02518">
    <property type="entry name" value="HATPase_c"/>
    <property type="match status" value="1"/>
</dbReference>
<evidence type="ECO:0000256" key="8">
    <source>
        <dbReference type="ARBA" id="ARBA00023125"/>
    </source>
</evidence>
<dbReference type="InterPro" id="IPR050634">
    <property type="entry name" value="DNA_Topoisomerase_II"/>
</dbReference>
<keyword evidence="5" id="KW-0547">Nucleotide-binding</keyword>
<dbReference type="GO" id="GO:0003918">
    <property type="term" value="F:DNA topoisomerase type II (double strand cut, ATP-hydrolyzing) activity"/>
    <property type="evidence" value="ECO:0007669"/>
    <property type="project" value="UniProtKB-EC"/>
</dbReference>
<gene>
    <name evidence="11" type="ORF">CPT_CIP9_108</name>
</gene>
<dbReference type="PANTHER" id="PTHR10169">
    <property type="entry name" value="DNA TOPOISOMERASE/GYRASE"/>
    <property type="match status" value="1"/>
</dbReference>
<evidence type="ECO:0000256" key="2">
    <source>
        <dbReference type="ARBA" id="ARBA00001946"/>
    </source>
</evidence>
<comment type="similarity">
    <text evidence="3">Belongs to the type II topoisomerase family.</text>
</comment>
<dbReference type="InterPro" id="IPR003594">
    <property type="entry name" value="HATPase_dom"/>
</dbReference>
<dbReference type="GO" id="GO:0005524">
    <property type="term" value="F:ATP binding"/>
    <property type="evidence" value="ECO:0007669"/>
    <property type="project" value="UniProtKB-KW"/>
</dbReference>
<accession>A0A6B9Y1I0</accession>
<dbReference type="InterPro" id="IPR013759">
    <property type="entry name" value="Topo_IIA_B_C"/>
</dbReference>
<dbReference type="SUPFAM" id="SSF55874">
    <property type="entry name" value="ATPase domain of HSP90 chaperone/DNA topoisomerase II/histidine kinase"/>
    <property type="match status" value="1"/>
</dbReference>
<dbReference type="GO" id="GO:0006265">
    <property type="term" value="P:DNA topological change"/>
    <property type="evidence" value="ECO:0007669"/>
    <property type="project" value="InterPro"/>
</dbReference>
<dbReference type="InterPro" id="IPR013506">
    <property type="entry name" value="Topo_IIA_bsu_dom2"/>
</dbReference>
<evidence type="ECO:0000259" key="10">
    <source>
        <dbReference type="SMART" id="SM00387"/>
    </source>
</evidence>